<name>A0ABV7Z997_9DEIO</name>
<evidence type="ECO:0000313" key="2">
    <source>
        <dbReference type="Proteomes" id="UP001595803"/>
    </source>
</evidence>
<evidence type="ECO:0008006" key="3">
    <source>
        <dbReference type="Google" id="ProtNLM"/>
    </source>
</evidence>
<evidence type="ECO:0000313" key="1">
    <source>
        <dbReference type="EMBL" id="MFC3833948.1"/>
    </source>
</evidence>
<dbReference type="RefSeq" id="WP_322472990.1">
    <property type="nucleotide sequence ID" value="NZ_JBHRZG010000016.1"/>
</dbReference>
<protein>
    <recommendedName>
        <fullName evidence="3">Helix-turn-helix domain-containing protein</fullName>
    </recommendedName>
</protein>
<organism evidence="1 2">
    <name type="scientific">Deinococcus rufus</name>
    <dbReference type="NCBI Taxonomy" id="2136097"/>
    <lineage>
        <taxon>Bacteria</taxon>
        <taxon>Thermotogati</taxon>
        <taxon>Deinococcota</taxon>
        <taxon>Deinococci</taxon>
        <taxon>Deinococcales</taxon>
        <taxon>Deinococcaceae</taxon>
        <taxon>Deinococcus</taxon>
    </lineage>
</organism>
<proteinExistence type="predicted"/>
<comment type="caution">
    <text evidence="1">The sequence shown here is derived from an EMBL/GenBank/DDBJ whole genome shotgun (WGS) entry which is preliminary data.</text>
</comment>
<reference evidence="2" key="1">
    <citation type="journal article" date="2019" name="Int. J. Syst. Evol. Microbiol.">
        <title>The Global Catalogue of Microorganisms (GCM) 10K type strain sequencing project: providing services to taxonomists for standard genome sequencing and annotation.</title>
        <authorList>
            <consortium name="The Broad Institute Genomics Platform"/>
            <consortium name="The Broad Institute Genome Sequencing Center for Infectious Disease"/>
            <person name="Wu L."/>
            <person name="Ma J."/>
        </authorList>
    </citation>
    <scope>NUCLEOTIDE SEQUENCE [LARGE SCALE GENOMIC DNA]</scope>
    <source>
        <strain evidence="2">CCTCC AB 2017081</strain>
    </source>
</reference>
<accession>A0ABV7Z997</accession>
<dbReference type="Proteomes" id="UP001595803">
    <property type="component" value="Unassembled WGS sequence"/>
</dbReference>
<dbReference type="EMBL" id="JBHRZG010000016">
    <property type="protein sequence ID" value="MFC3833948.1"/>
    <property type="molecule type" value="Genomic_DNA"/>
</dbReference>
<keyword evidence="2" id="KW-1185">Reference proteome</keyword>
<gene>
    <name evidence="1" type="ORF">ACFOSB_13860</name>
</gene>
<sequence>MTPPIPLPGGHGHRASLREFRKTLVVLLHGIGDDDHTIAALLGVCTRTVANLRREEGLPVNRKPRQHQP</sequence>